<evidence type="ECO:0000256" key="6">
    <source>
        <dbReference type="ARBA" id="ARBA00023141"/>
    </source>
</evidence>
<protein>
    <recommendedName>
        <fullName evidence="2 8">Shikimate dehydrogenase (NADP(+))</fullName>
        <shortName evidence="8">SDH</shortName>
        <ecNumber evidence="2 8">1.1.1.25</ecNumber>
    </recommendedName>
</protein>
<evidence type="ECO:0000256" key="3">
    <source>
        <dbReference type="ARBA" id="ARBA00022605"/>
    </source>
</evidence>
<proteinExistence type="inferred from homology"/>
<feature type="binding site" evidence="8">
    <location>
        <position position="226"/>
    </location>
    <ligand>
        <name>NADP(+)</name>
        <dbReference type="ChEBI" id="CHEBI:58349"/>
    </ligand>
</feature>
<organism evidence="12 13">
    <name type="scientific">Lentisphaera profundi</name>
    <dbReference type="NCBI Taxonomy" id="1658616"/>
    <lineage>
        <taxon>Bacteria</taxon>
        <taxon>Pseudomonadati</taxon>
        <taxon>Lentisphaerota</taxon>
        <taxon>Lentisphaeria</taxon>
        <taxon>Lentisphaerales</taxon>
        <taxon>Lentisphaeraceae</taxon>
        <taxon>Lentisphaera</taxon>
    </lineage>
</organism>
<keyword evidence="4 8" id="KW-0521">NADP</keyword>
<dbReference type="InterPro" id="IPR036291">
    <property type="entry name" value="NAD(P)-bd_dom_sf"/>
</dbReference>
<dbReference type="HAMAP" id="MF_00222">
    <property type="entry name" value="Shikimate_DH_AroE"/>
    <property type="match status" value="1"/>
</dbReference>
<feature type="domain" description="Quinate/shikimate 5-dehydrogenase/glutamyl-tRNA reductase" evidence="9">
    <location>
        <begin position="119"/>
        <end position="200"/>
    </location>
</feature>
<evidence type="ECO:0000313" key="13">
    <source>
        <dbReference type="Proteomes" id="UP001214250"/>
    </source>
</evidence>
<dbReference type="InterPro" id="IPR013708">
    <property type="entry name" value="Shikimate_DH-bd_N"/>
</dbReference>
<feature type="binding site" evidence="8">
    <location>
        <position position="69"/>
    </location>
    <ligand>
        <name>shikimate</name>
        <dbReference type="ChEBI" id="CHEBI:36208"/>
    </ligand>
</feature>
<dbReference type="InterPro" id="IPR011342">
    <property type="entry name" value="Shikimate_DH"/>
</dbReference>
<dbReference type="RefSeq" id="WP_274152249.1">
    <property type="nucleotide sequence ID" value="NZ_CP117812.1"/>
</dbReference>
<dbReference type="SUPFAM" id="SSF51735">
    <property type="entry name" value="NAD(P)-binding Rossmann-fold domains"/>
    <property type="match status" value="1"/>
</dbReference>
<evidence type="ECO:0000256" key="8">
    <source>
        <dbReference type="HAMAP-Rule" id="MF_00222"/>
    </source>
</evidence>
<dbReference type="InterPro" id="IPR041121">
    <property type="entry name" value="SDH_C"/>
</dbReference>
<keyword evidence="6 8" id="KW-0057">Aromatic amino acid biosynthesis</keyword>
<gene>
    <name evidence="8 12" type="primary">aroE</name>
    <name evidence="12" type="ORF">PQO03_17880</name>
</gene>
<comment type="caution">
    <text evidence="8">Lacks conserved residue(s) required for the propagation of feature annotation.</text>
</comment>
<evidence type="ECO:0000256" key="5">
    <source>
        <dbReference type="ARBA" id="ARBA00023002"/>
    </source>
</evidence>
<evidence type="ECO:0000259" key="9">
    <source>
        <dbReference type="Pfam" id="PF01488"/>
    </source>
</evidence>
<evidence type="ECO:0000313" key="12">
    <source>
        <dbReference type="EMBL" id="WDE97698.1"/>
    </source>
</evidence>
<evidence type="ECO:0000259" key="11">
    <source>
        <dbReference type="Pfam" id="PF18317"/>
    </source>
</evidence>
<feature type="binding site" evidence="8">
    <location>
        <begin position="132"/>
        <end position="136"/>
    </location>
    <ligand>
        <name>NADP(+)</name>
        <dbReference type="ChEBI" id="CHEBI:58349"/>
    </ligand>
</feature>
<dbReference type="NCBIfam" id="TIGR00507">
    <property type="entry name" value="aroE"/>
    <property type="match status" value="1"/>
</dbReference>
<dbReference type="GO" id="GO:0004764">
    <property type="term" value="F:shikimate 3-dehydrogenase (NADP+) activity"/>
    <property type="evidence" value="ECO:0007669"/>
    <property type="project" value="UniProtKB-EC"/>
</dbReference>
<dbReference type="SUPFAM" id="SSF53223">
    <property type="entry name" value="Aminoacid dehydrogenase-like, N-terminal domain"/>
    <property type="match status" value="1"/>
</dbReference>
<feature type="domain" description="SDH C-terminal" evidence="11">
    <location>
        <begin position="249"/>
        <end position="278"/>
    </location>
</feature>
<dbReference type="Gene3D" id="3.40.50.720">
    <property type="entry name" value="NAD(P)-binding Rossmann-like Domain"/>
    <property type="match status" value="1"/>
</dbReference>
<sequence length="283" mass="30507">MSGIVNCQNTLIANFGMPVWENPTEFMMEAVFKHEKMKYRYISTEVPKDKLKAAFEGVKAMGYKGFNCTLPHKQNIIPLLDGLGESAELMGAVNCVVERDGLYIGENTDGKGYTESLSQVTKIEGKSILILGAGGAARAIAIECALENAKKIIIVNRSKSSGQDLAELVEKNTAASGEFIQLDGEVAVPANVDIVINATNIGLYPDATKVPIDMSTLKSNMIVSDVIPNPPQTQFIKEATALGCTTIDGLGMLVNQGKIAIKYWSGKDVNADVMRQALVDLFN</sequence>
<feature type="domain" description="Shikimate dehydrogenase substrate binding N-terminal" evidence="10">
    <location>
        <begin position="16"/>
        <end position="96"/>
    </location>
</feature>
<dbReference type="Pfam" id="PF08501">
    <property type="entry name" value="Shikimate_dh_N"/>
    <property type="match status" value="1"/>
</dbReference>
<dbReference type="Pfam" id="PF18317">
    <property type="entry name" value="SDH_C"/>
    <property type="match status" value="1"/>
</dbReference>
<comment type="subunit">
    <text evidence="8">Homodimer.</text>
</comment>
<name>A0ABY7VU22_9BACT</name>
<dbReference type="InterPro" id="IPR006151">
    <property type="entry name" value="Shikm_DH/Glu-tRNA_Rdtase"/>
</dbReference>
<dbReference type="PANTHER" id="PTHR21089:SF1">
    <property type="entry name" value="BIFUNCTIONAL 3-DEHYDROQUINATE DEHYDRATASE_SHIKIMATE DEHYDROGENASE, CHLOROPLASTIC"/>
    <property type="match status" value="1"/>
</dbReference>
<dbReference type="Proteomes" id="UP001214250">
    <property type="component" value="Chromosome 2"/>
</dbReference>
<dbReference type="CDD" id="cd01065">
    <property type="entry name" value="NAD_bind_Shikimate_DH"/>
    <property type="match status" value="1"/>
</dbReference>
<evidence type="ECO:0000256" key="4">
    <source>
        <dbReference type="ARBA" id="ARBA00022857"/>
    </source>
</evidence>
<comment type="similarity">
    <text evidence="8">Belongs to the shikimate dehydrogenase family.</text>
</comment>
<evidence type="ECO:0000256" key="1">
    <source>
        <dbReference type="ARBA" id="ARBA00004871"/>
    </source>
</evidence>
<feature type="active site" description="Proton acceptor" evidence="8">
    <location>
        <position position="73"/>
    </location>
</feature>
<feature type="binding site" evidence="8">
    <location>
        <position position="249"/>
    </location>
    <ligand>
        <name>NADP(+)</name>
        <dbReference type="ChEBI" id="CHEBI:58349"/>
    </ligand>
</feature>
<evidence type="ECO:0000259" key="10">
    <source>
        <dbReference type="Pfam" id="PF08501"/>
    </source>
</evidence>
<dbReference type="Pfam" id="PF01488">
    <property type="entry name" value="Shikimate_DH"/>
    <property type="match status" value="1"/>
</dbReference>
<dbReference type="InterPro" id="IPR046346">
    <property type="entry name" value="Aminoacid_DH-like_N_sf"/>
</dbReference>
<feature type="binding site" evidence="8">
    <location>
        <position position="256"/>
    </location>
    <ligand>
        <name>shikimate</name>
        <dbReference type="ChEBI" id="CHEBI:36208"/>
    </ligand>
</feature>
<evidence type="ECO:0000256" key="7">
    <source>
        <dbReference type="ARBA" id="ARBA00049442"/>
    </source>
</evidence>
<comment type="pathway">
    <text evidence="1 8">Metabolic intermediate biosynthesis; chorismate biosynthesis; chorismate from D-erythrose 4-phosphate and phosphoenolpyruvate: step 4/7.</text>
</comment>
<dbReference type="EC" id="1.1.1.25" evidence="2 8"/>
<dbReference type="EMBL" id="CP117812">
    <property type="protein sequence ID" value="WDE97698.1"/>
    <property type="molecule type" value="Genomic_DNA"/>
</dbReference>
<feature type="binding site" evidence="8">
    <location>
        <position position="109"/>
    </location>
    <ligand>
        <name>shikimate</name>
        <dbReference type="ChEBI" id="CHEBI:36208"/>
    </ligand>
</feature>
<evidence type="ECO:0000256" key="2">
    <source>
        <dbReference type="ARBA" id="ARBA00012962"/>
    </source>
</evidence>
<accession>A0ABY7VU22</accession>
<keyword evidence="13" id="KW-1185">Reference proteome</keyword>
<comment type="function">
    <text evidence="8">Involved in the biosynthesis of the chorismate, which leads to the biosynthesis of aromatic amino acids. Catalyzes the reversible NADPH linked reduction of 3-dehydroshikimate (DHSA) to yield shikimate (SA).</text>
</comment>
<feature type="binding site" evidence="8">
    <location>
        <position position="94"/>
    </location>
    <ligand>
        <name>shikimate</name>
        <dbReference type="ChEBI" id="CHEBI:36208"/>
    </ligand>
</feature>
<keyword evidence="5 8" id="KW-0560">Oxidoreductase</keyword>
<reference evidence="12 13" key="1">
    <citation type="submission" date="2023-02" db="EMBL/GenBank/DDBJ databases">
        <title>Genome sequence of Lentisphaera profundi SAORIC-696.</title>
        <authorList>
            <person name="Kim e."/>
            <person name="Cho J.-C."/>
            <person name="Choi A."/>
            <person name="Kang I."/>
        </authorList>
    </citation>
    <scope>NUCLEOTIDE SEQUENCE [LARGE SCALE GENOMIC DNA]</scope>
    <source>
        <strain evidence="12 13">SAORIC-696</strain>
    </source>
</reference>
<dbReference type="Gene3D" id="3.40.50.10860">
    <property type="entry name" value="Leucine Dehydrogenase, chain A, domain 1"/>
    <property type="match status" value="1"/>
</dbReference>
<dbReference type="PANTHER" id="PTHR21089">
    <property type="entry name" value="SHIKIMATE DEHYDROGENASE"/>
    <property type="match status" value="1"/>
</dbReference>
<keyword evidence="3 8" id="KW-0028">Amino-acid biosynthesis</keyword>
<feature type="binding site" evidence="8">
    <location>
        <position position="85"/>
    </location>
    <ligand>
        <name>NADP(+)</name>
        <dbReference type="ChEBI" id="CHEBI:58349"/>
    </ligand>
</feature>
<comment type="catalytic activity">
    <reaction evidence="7 8">
        <text>shikimate + NADP(+) = 3-dehydroshikimate + NADPH + H(+)</text>
        <dbReference type="Rhea" id="RHEA:17737"/>
        <dbReference type="ChEBI" id="CHEBI:15378"/>
        <dbReference type="ChEBI" id="CHEBI:16630"/>
        <dbReference type="ChEBI" id="CHEBI:36208"/>
        <dbReference type="ChEBI" id="CHEBI:57783"/>
        <dbReference type="ChEBI" id="CHEBI:58349"/>
        <dbReference type="EC" id="1.1.1.25"/>
    </reaction>
</comment>
<dbReference type="InterPro" id="IPR022893">
    <property type="entry name" value="Shikimate_DH_fam"/>
</dbReference>